<evidence type="ECO:0000259" key="2">
    <source>
        <dbReference type="Pfam" id="PF02558"/>
    </source>
</evidence>
<dbReference type="Pfam" id="PF02558">
    <property type="entry name" value="ApbA"/>
    <property type="match status" value="1"/>
</dbReference>
<dbReference type="InterPro" id="IPR013752">
    <property type="entry name" value="KPA_reductase"/>
</dbReference>
<dbReference type="InterPro" id="IPR051402">
    <property type="entry name" value="KPR-Related"/>
</dbReference>
<keyword evidence="5" id="KW-1185">Reference proteome</keyword>
<feature type="domain" description="Ketopantoate reductase N-terminal" evidence="2">
    <location>
        <begin position="19"/>
        <end position="119"/>
    </location>
</feature>
<dbReference type="InterPro" id="IPR013328">
    <property type="entry name" value="6PGD_dom2"/>
</dbReference>
<proteinExistence type="predicted"/>
<keyword evidence="1" id="KW-0732">Signal</keyword>
<organism evidence="4 5">
    <name type="scientific">Cerrena zonata</name>
    <dbReference type="NCBI Taxonomy" id="2478898"/>
    <lineage>
        <taxon>Eukaryota</taxon>
        <taxon>Fungi</taxon>
        <taxon>Dikarya</taxon>
        <taxon>Basidiomycota</taxon>
        <taxon>Agaricomycotina</taxon>
        <taxon>Agaricomycetes</taxon>
        <taxon>Polyporales</taxon>
        <taxon>Cerrenaceae</taxon>
        <taxon>Cerrena</taxon>
    </lineage>
</organism>
<accession>A0AAW0GAV8</accession>
<dbReference type="Proteomes" id="UP001385951">
    <property type="component" value="Unassembled WGS sequence"/>
</dbReference>
<sequence>MHWFLTLLKPTVCASVAEAADRSYSHVILTTKVIPDVEKTSKLLSPFLKPPYINKFTQPIYVLLQNGLNIEVDLWNALRELNPVEEPKVIGASVFVGTRRLDKTTVEHSYFDRLQLGVYRSTQNVLSNTPEETATINSIGDILKAGGTDVTVFPEIHRVKFEKNIWNAVFGPATVLAKSPLQSIFRPPQITIDNPEFDPATMPHAKFGDLIIPAGSQPIAENTIPFIYDILKEACTVGNTLFPPTEDGPVFTEETIHGILQRTSAIASKPTSTERPSILVDVESQRPMEVEVLVGELVRIGRKLNVPIPRLEAFYAMLIVTQSELLRKS</sequence>
<dbReference type="Pfam" id="PF08546">
    <property type="entry name" value="ApbA_C"/>
    <property type="match status" value="1"/>
</dbReference>
<dbReference type="SUPFAM" id="SSF48179">
    <property type="entry name" value="6-phosphogluconate dehydrogenase C-terminal domain-like"/>
    <property type="match status" value="1"/>
</dbReference>
<dbReference type="InterPro" id="IPR013332">
    <property type="entry name" value="KPR_N"/>
</dbReference>
<comment type="caution">
    <text evidence="4">The sequence shown here is derived from an EMBL/GenBank/DDBJ whole genome shotgun (WGS) entry which is preliminary data.</text>
</comment>
<dbReference type="InterPro" id="IPR008927">
    <property type="entry name" value="6-PGluconate_DH-like_C_sf"/>
</dbReference>
<evidence type="ECO:0000313" key="4">
    <source>
        <dbReference type="EMBL" id="KAK7689996.1"/>
    </source>
</evidence>
<dbReference type="EMBL" id="JASBNA010000007">
    <property type="protein sequence ID" value="KAK7689996.1"/>
    <property type="molecule type" value="Genomic_DNA"/>
</dbReference>
<feature type="chain" id="PRO_5043541718" description="Ketopantoate reductase C-terminal domain-containing protein" evidence="1">
    <location>
        <begin position="20"/>
        <end position="329"/>
    </location>
</feature>
<dbReference type="Gene3D" id="1.10.1040.10">
    <property type="entry name" value="N-(1-d-carboxylethyl)-l-norvaline Dehydrogenase, domain 2"/>
    <property type="match status" value="1"/>
</dbReference>
<dbReference type="GO" id="GO:0005737">
    <property type="term" value="C:cytoplasm"/>
    <property type="evidence" value="ECO:0007669"/>
    <property type="project" value="TreeGrafter"/>
</dbReference>
<evidence type="ECO:0000313" key="5">
    <source>
        <dbReference type="Proteomes" id="UP001385951"/>
    </source>
</evidence>
<dbReference type="PANTHER" id="PTHR21708">
    <property type="entry name" value="PROBABLE 2-DEHYDROPANTOATE 2-REDUCTASE"/>
    <property type="match status" value="1"/>
</dbReference>
<reference evidence="4 5" key="1">
    <citation type="submission" date="2022-09" db="EMBL/GenBank/DDBJ databases">
        <authorList>
            <person name="Palmer J.M."/>
        </authorList>
    </citation>
    <scope>NUCLEOTIDE SEQUENCE [LARGE SCALE GENOMIC DNA]</scope>
    <source>
        <strain evidence="4 5">DSM 7382</strain>
    </source>
</reference>
<dbReference type="Gene3D" id="3.40.50.720">
    <property type="entry name" value="NAD(P)-binding Rossmann-like Domain"/>
    <property type="match status" value="1"/>
</dbReference>
<evidence type="ECO:0000256" key="1">
    <source>
        <dbReference type="SAM" id="SignalP"/>
    </source>
</evidence>
<evidence type="ECO:0008006" key="6">
    <source>
        <dbReference type="Google" id="ProtNLM"/>
    </source>
</evidence>
<gene>
    <name evidence="4" type="ORF">QCA50_006638</name>
</gene>
<feature type="domain" description="Ketopantoate reductase C-terminal" evidence="3">
    <location>
        <begin position="224"/>
        <end position="318"/>
    </location>
</feature>
<dbReference type="AlphaFoldDB" id="A0AAW0GAV8"/>
<dbReference type="PANTHER" id="PTHR21708:SF43">
    <property type="entry name" value="KETOPANTOATE REDUCTASE C-TERMINAL DOMAIN-CONTAINING PROTEIN"/>
    <property type="match status" value="1"/>
</dbReference>
<protein>
    <recommendedName>
        <fullName evidence="6">Ketopantoate reductase C-terminal domain-containing protein</fullName>
    </recommendedName>
</protein>
<name>A0AAW0GAV8_9APHY</name>
<evidence type="ECO:0000259" key="3">
    <source>
        <dbReference type="Pfam" id="PF08546"/>
    </source>
</evidence>
<feature type="signal peptide" evidence="1">
    <location>
        <begin position="1"/>
        <end position="19"/>
    </location>
</feature>